<dbReference type="InterPro" id="IPR015943">
    <property type="entry name" value="WD40/YVTN_repeat-like_dom_sf"/>
</dbReference>
<feature type="non-terminal residue" evidence="9">
    <location>
        <position position="1"/>
    </location>
</feature>
<keyword evidence="3 5" id="KW-0853">WD repeat</keyword>
<dbReference type="InterPro" id="IPR014753">
    <property type="entry name" value="Arrestin_N"/>
</dbReference>
<dbReference type="PRINTS" id="PR00309">
    <property type="entry name" value="ARRESTIN"/>
</dbReference>
<evidence type="ECO:0000256" key="7">
    <source>
        <dbReference type="SAM" id="MobiDB-lite"/>
    </source>
</evidence>
<dbReference type="Gene3D" id="2.60.40.840">
    <property type="match status" value="1"/>
</dbReference>
<keyword evidence="4" id="KW-0677">Repeat</keyword>
<evidence type="ECO:0000259" key="8">
    <source>
        <dbReference type="SMART" id="SM01017"/>
    </source>
</evidence>
<evidence type="ECO:0000256" key="4">
    <source>
        <dbReference type="ARBA" id="ARBA00022737"/>
    </source>
</evidence>
<dbReference type="CDD" id="cd22887">
    <property type="entry name" value="Atg16_CCD"/>
    <property type="match status" value="1"/>
</dbReference>
<dbReference type="Pfam" id="PF00339">
    <property type="entry name" value="Arrestin_N"/>
    <property type="match status" value="1"/>
</dbReference>
<accession>A0A8J7T9I3</accession>
<keyword evidence="6" id="KW-0175">Coiled coil</keyword>
<gene>
    <name evidence="9" type="primary">Atg16</name>
    <name evidence="9" type="ORF">GTO95_0004506</name>
</gene>
<dbReference type="InterPro" id="IPR011022">
    <property type="entry name" value="Arrestin_C-like"/>
</dbReference>
<dbReference type="CDD" id="cd00200">
    <property type="entry name" value="WD40"/>
    <property type="match status" value="1"/>
</dbReference>
<feature type="repeat" description="WD" evidence="5">
    <location>
        <begin position="675"/>
        <end position="706"/>
    </location>
</feature>
<dbReference type="GO" id="GO:0007399">
    <property type="term" value="P:nervous system development"/>
    <property type="evidence" value="ECO:0007669"/>
    <property type="project" value="UniProtKB-ARBA"/>
</dbReference>
<dbReference type="InterPro" id="IPR000698">
    <property type="entry name" value="Arrestin"/>
</dbReference>
<dbReference type="SUPFAM" id="SSF50978">
    <property type="entry name" value="WD40 repeat-like"/>
    <property type="match status" value="1"/>
</dbReference>
<reference evidence="9" key="1">
    <citation type="journal article" date="2021" name="Cell">
        <title>Tracing the genetic footprints of vertebrate landing in non-teleost ray-finned fishes.</title>
        <authorList>
            <person name="Bi X."/>
            <person name="Wang K."/>
            <person name="Yang L."/>
            <person name="Pan H."/>
            <person name="Jiang H."/>
            <person name="Wei Q."/>
            <person name="Fang M."/>
            <person name="Yu H."/>
            <person name="Zhu C."/>
            <person name="Cai Y."/>
            <person name="He Y."/>
            <person name="Gan X."/>
            <person name="Zeng H."/>
            <person name="Yu D."/>
            <person name="Zhu Y."/>
            <person name="Jiang H."/>
            <person name="Qiu Q."/>
            <person name="Yang H."/>
            <person name="Zhang Y.E."/>
            <person name="Wang W."/>
            <person name="Zhu M."/>
            <person name="He S."/>
            <person name="Zhang G."/>
        </authorList>
    </citation>
    <scope>NUCLEOTIDE SEQUENCE</scope>
    <source>
        <strain evidence="9">Allg_001</strain>
    </source>
</reference>
<dbReference type="Pfam" id="PF02752">
    <property type="entry name" value="Arrestin_C"/>
    <property type="match status" value="1"/>
</dbReference>
<dbReference type="SMART" id="SM01017">
    <property type="entry name" value="Arrestin_C"/>
    <property type="match status" value="1"/>
</dbReference>
<feature type="region of interest" description="Disordered" evidence="7">
    <location>
        <begin position="201"/>
        <end position="279"/>
    </location>
</feature>
<evidence type="ECO:0000256" key="5">
    <source>
        <dbReference type="PROSITE-ProRule" id="PRU00221"/>
    </source>
</evidence>
<dbReference type="InterPro" id="IPR020472">
    <property type="entry name" value="WD40_PAC1"/>
</dbReference>
<dbReference type="PROSITE" id="PS50294">
    <property type="entry name" value="WD_REPEATS_REGION"/>
    <property type="match status" value="4"/>
</dbReference>
<sequence length="1093" mass="123195">MSGVRFRAECSWKRHIAEQLKHRDRVQRQAFEEIIQQYNRLLEKADLQAVLAERRQTEKYDIQNRHDLSPGADGGRSETLVQEMSQIRIKHQEELTELHKKRGELAQNVIELNNQMQQKDKEIQANEAKMLEYQQQIAQLEGECRELRSSLQDLERANQTLKDEYDALQITFSALEEKLRRTTEENQELISRWMAEKAQEANRLNAENEKDCRRRQAKLQKELADAAKEPLPIDPDDDIEVLPEEAAEQAGDTSPTRGACRTPSKRNSQQPPGGLLDSISNIFGLSESPILGHHISDRSRRRSLNSFGSSPENAETHPGVCMEVRVPTTALHVFDAHDGEVNAVRFSPGSRLMATGGMDRKVKLWEVISGRCELKGTLTGSNAGITSIEFDSAGSYLLAASNDFASRIWTVDDQRLRVGTSAQCPVPTLLSSRAPDSLDDLLIRVSERPWGHGSEGHLTEPAFKEWQHTLTGHSGKVLSARFLLDNARIVSGSYDRTLKLWDLRSKVCKLSHLNKTIYCSSALANFDTLLLFSNHWCKEVIKIRVTLLHFYCTSFFCETLCHENAKRVTAVPISLPSIKTVFAGSSCNDIVCTEQCVMSGHFDKKVRYWDIRAESIVRELELHGRVTSLDLNAERTELLACSRDDLIKIIDLRTNTVRQTFSVQGFKCGSDWTRVTFSPDGSYIAAGSADGTLYVWNVLTGKLDRTLGKHHSSTINAVAWSPSGAYVVGVYMGKRDFVDHVDFVDPVVYIMLSCTFRYGRDDMDVMGIAFRRDIYLSTRQVYPPLQDRKTHTKTQERLLRKLGDNSYPFFFEFPDNLPCSVGLQPAPTDAGKYCAVDFEIKAFCADNQDDKVHKRSSVRLAIRKVQYAPEQRGPPPKVETTREFIMSDKPLHVEVSLEKETYYHGEPINVHVAINNSSNKTVKNITLTVEQITNVVLYSNDKYVKPVAMEEPSDHVPPGTSLKKVYTLLPLLANNRERRGLSLDGKLKHEDTNLASTSIVKEGILKEILGILVAYRIVVKIIAGGEIGLEVPFRLMHPKPESATSFQAAQSGLNCMVSPGSELEEDMVFEEFKRSYLKGMVEDEEEGNISPAE</sequence>
<dbReference type="InterPro" id="IPR014756">
    <property type="entry name" value="Ig_E-set"/>
</dbReference>
<dbReference type="EMBL" id="JAAWVO010016654">
    <property type="protein sequence ID" value="MBN3314681.1"/>
    <property type="molecule type" value="Genomic_DNA"/>
</dbReference>
<dbReference type="PANTHER" id="PTHR19878">
    <property type="entry name" value="AUTOPHAGY PROTEIN 16-LIKE"/>
    <property type="match status" value="1"/>
</dbReference>
<feature type="repeat" description="WD" evidence="5">
    <location>
        <begin position="378"/>
        <end position="419"/>
    </location>
</feature>
<organism evidence="9 10">
    <name type="scientific">Atractosteus spatula</name>
    <name type="common">Alligator gar</name>
    <name type="synonym">Lepisosteus spatula</name>
    <dbReference type="NCBI Taxonomy" id="7917"/>
    <lineage>
        <taxon>Eukaryota</taxon>
        <taxon>Metazoa</taxon>
        <taxon>Chordata</taxon>
        <taxon>Craniata</taxon>
        <taxon>Vertebrata</taxon>
        <taxon>Euteleostomi</taxon>
        <taxon>Actinopterygii</taxon>
        <taxon>Neopterygii</taxon>
        <taxon>Holostei</taxon>
        <taxon>Semionotiformes</taxon>
        <taxon>Lepisosteidae</taxon>
        <taxon>Atractosteus</taxon>
    </lineage>
</organism>
<evidence type="ECO:0000256" key="1">
    <source>
        <dbReference type="ARBA" id="ARBA00005298"/>
    </source>
</evidence>
<dbReference type="SMART" id="SM00320">
    <property type="entry name" value="WD40"/>
    <property type="match status" value="7"/>
</dbReference>
<dbReference type="Pfam" id="PF08614">
    <property type="entry name" value="ATG16"/>
    <property type="match status" value="1"/>
</dbReference>
<dbReference type="Pfam" id="PF00400">
    <property type="entry name" value="WD40"/>
    <property type="match status" value="6"/>
</dbReference>
<dbReference type="FunFam" id="1.20.5.170:FF:000039">
    <property type="entry name" value="Autophagy-related protein 16-1 isoform 1"/>
    <property type="match status" value="1"/>
</dbReference>
<evidence type="ECO:0000256" key="3">
    <source>
        <dbReference type="ARBA" id="ARBA00022574"/>
    </source>
</evidence>
<name>A0A8J7T9I3_ATRSP</name>
<dbReference type="GO" id="GO:0034045">
    <property type="term" value="C:phagophore assembly site membrane"/>
    <property type="evidence" value="ECO:0007669"/>
    <property type="project" value="TreeGrafter"/>
</dbReference>
<feature type="region of interest" description="Disordered" evidence="7">
    <location>
        <begin position="294"/>
        <end position="317"/>
    </location>
</feature>
<dbReference type="PRINTS" id="PR00320">
    <property type="entry name" value="GPROTEINBRPT"/>
</dbReference>
<dbReference type="InterPro" id="IPR001680">
    <property type="entry name" value="WD40_rpt"/>
</dbReference>
<dbReference type="InterPro" id="IPR014752">
    <property type="entry name" value="Arrestin-like_C"/>
</dbReference>
<dbReference type="GO" id="GO:0001750">
    <property type="term" value="C:photoreceptor outer segment"/>
    <property type="evidence" value="ECO:0007669"/>
    <property type="project" value="UniProtKB-ARBA"/>
</dbReference>
<dbReference type="GO" id="GO:0043495">
    <property type="term" value="F:protein-membrane adaptor activity"/>
    <property type="evidence" value="ECO:0007669"/>
    <property type="project" value="TreeGrafter"/>
</dbReference>
<feature type="compositionally biased region" description="Acidic residues" evidence="7">
    <location>
        <begin position="234"/>
        <end position="247"/>
    </location>
</feature>
<dbReference type="FunFam" id="2.130.10.10:FF:000337">
    <property type="entry name" value="ATG16 autophagy related 16-like 1 (S. cerevisiae)"/>
    <property type="match status" value="1"/>
</dbReference>
<dbReference type="PROSITE" id="PS50082">
    <property type="entry name" value="WD_REPEATS_2"/>
    <property type="match status" value="4"/>
</dbReference>
<feature type="repeat" description="WD" evidence="5">
    <location>
        <begin position="470"/>
        <end position="505"/>
    </location>
</feature>
<dbReference type="InterPro" id="IPR011021">
    <property type="entry name" value="Arrestin-like_N"/>
</dbReference>
<keyword evidence="10" id="KW-1185">Reference proteome</keyword>
<dbReference type="SUPFAM" id="SSF81296">
    <property type="entry name" value="E set domains"/>
    <property type="match status" value="2"/>
</dbReference>
<dbReference type="AlphaFoldDB" id="A0A8J7T9I3"/>
<dbReference type="Gene3D" id="2.60.40.640">
    <property type="match status" value="1"/>
</dbReference>
<dbReference type="PROSITE" id="PS00295">
    <property type="entry name" value="ARRESTINS"/>
    <property type="match status" value="1"/>
</dbReference>
<dbReference type="InterPro" id="IPR017864">
    <property type="entry name" value="Arrestin_CS"/>
</dbReference>
<dbReference type="PROSITE" id="PS00678">
    <property type="entry name" value="WD_REPEATS_1"/>
    <property type="match status" value="3"/>
</dbReference>
<dbReference type="Gene3D" id="1.20.5.170">
    <property type="match status" value="1"/>
</dbReference>
<dbReference type="GO" id="GO:0000421">
    <property type="term" value="C:autophagosome membrane"/>
    <property type="evidence" value="ECO:0007669"/>
    <property type="project" value="TreeGrafter"/>
</dbReference>
<dbReference type="Gene3D" id="2.130.10.10">
    <property type="entry name" value="YVTN repeat-like/Quinoprotein amine dehydrogenase"/>
    <property type="match status" value="3"/>
</dbReference>
<feature type="non-terminal residue" evidence="9">
    <location>
        <position position="1093"/>
    </location>
</feature>
<dbReference type="GO" id="GO:0034274">
    <property type="term" value="C:Atg12-Atg5-Atg16 complex"/>
    <property type="evidence" value="ECO:0007669"/>
    <property type="project" value="TreeGrafter"/>
</dbReference>
<proteinExistence type="inferred from homology"/>
<dbReference type="InterPro" id="IPR019775">
    <property type="entry name" value="WD40_repeat_CS"/>
</dbReference>
<dbReference type="FunFam" id="2.60.40.640:FF:000011">
    <property type="entry name" value="S-arrestin isoform X2"/>
    <property type="match status" value="1"/>
</dbReference>
<dbReference type="InterPro" id="IPR036322">
    <property type="entry name" value="WD40_repeat_dom_sf"/>
</dbReference>
<evidence type="ECO:0000313" key="9">
    <source>
        <dbReference type="EMBL" id="MBN3314681.1"/>
    </source>
</evidence>
<dbReference type="PANTHER" id="PTHR19878:SF6">
    <property type="entry name" value="AUTOPHAGY-RELATED PROTEIN 16-1"/>
    <property type="match status" value="1"/>
</dbReference>
<feature type="compositionally biased region" description="Basic and acidic residues" evidence="7">
    <location>
        <begin position="201"/>
        <end position="228"/>
    </location>
</feature>
<dbReference type="GO" id="GO:0007165">
    <property type="term" value="P:signal transduction"/>
    <property type="evidence" value="ECO:0007669"/>
    <property type="project" value="InterPro"/>
</dbReference>
<dbReference type="InterPro" id="IPR045160">
    <property type="entry name" value="ATG16"/>
</dbReference>
<comment type="similarity">
    <text evidence="2">Belongs to the WD repeat ATG16 family.</text>
</comment>
<feature type="domain" description="Arrestin C-terminal-like" evidence="8">
    <location>
        <begin position="887"/>
        <end position="1040"/>
    </location>
</feature>
<protein>
    <submittedName>
        <fullName evidence="9">ATG16 protein</fullName>
    </submittedName>
</protein>
<dbReference type="FunFam" id="2.60.40.840:FF:000002">
    <property type="entry name" value="Arrestin 3"/>
    <property type="match status" value="1"/>
</dbReference>
<evidence type="ECO:0000256" key="2">
    <source>
        <dbReference type="ARBA" id="ARBA00009271"/>
    </source>
</evidence>
<feature type="coiled-coil region" evidence="6">
    <location>
        <begin position="28"/>
        <end position="55"/>
    </location>
</feature>
<evidence type="ECO:0000256" key="6">
    <source>
        <dbReference type="SAM" id="Coils"/>
    </source>
</evidence>
<evidence type="ECO:0000313" key="10">
    <source>
        <dbReference type="Proteomes" id="UP000736164"/>
    </source>
</evidence>
<feature type="compositionally biased region" description="Polar residues" evidence="7">
    <location>
        <begin position="304"/>
        <end position="313"/>
    </location>
</feature>
<comment type="caution">
    <text evidence="9">The sequence shown here is derived from an EMBL/GenBank/DDBJ whole genome shotgun (WGS) entry which is preliminary data.</text>
</comment>
<comment type="similarity">
    <text evidence="1">Belongs to the arrestin family.</text>
</comment>
<dbReference type="InterPro" id="IPR013923">
    <property type="entry name" value="Autophagy-rel_prot_16_dom"/>
</dbReference>
<dbReference type="GO" id="GO:0000045">
    <property type="term" value="P:autophagosome assembly"/>
    <property type="evidence" value="ECO:0007669"/>
    <property type="project" value="InterPro"/>
</dbReference>
<dbReference type="Proteomes" id="UP000736164">
    <property type="component" value="Unassembled WGS sequence"/>
</dbReference>
<feature type="repeat" description="WD" evidence="5">
    <location>
        <begin position="334"/>
        <end position="375"/>
    </location>
</feature>